<feature type="compositionally biased region" description="Polar residues" evidence="2">
    <location>
        <begin position="255"/>
        <end position="277"/>
    </location>
</feature>
<dbReference type="AlphaFoldDB" id="A0A2M3Z0P7"/>
<accession>A0A2M3Z0P7</accession>
<feature type="region of interest" description="Disordered" evidence="2">
    <location>
        <begin position="255"/>
        <end position="313"/>
    </location>
</feature>
<feature type="compositionally biased region" description="Low complexity" evidence="2">
    <location>
        <begin position="119"/>
        <end position="128"/>
    </location>
</feature>
<feature type="region of interest" description="Disordered" evidence="2">
    <location>
        <begin position="1"/>
        <end position="28"/>
    </location>
</feature>
<evidence type="ECO:0000256" key="1">
    <source>
        <dbReference type="SAM" id="Coils"/>
    </source>
</evidence>
<feature type="compositionally biased region" description="Polar residues" evidence="2">
    <location>
        <begin position="429"/>
        <end position="445"/>
    </location>
</feature>
<dbReference type="InterPro" id="IPR000237">
    <property type="entry name" value="GRIP_dom"/>
</dbReference>
<evidence type="ECO:0000259" key="3">
    <source>
        <dbReference type="PROSITE" id="PS50913"/>
    </source>
</evidence>
<dbReference type="EMBL" id="GGFM01001334">
    <property type="protein sequence ID" value="MBW22085.1"/>
    <property type="molecule type" value="Transcribed_RNA"/>
</dbReference>
<dbReference type="Pfam" id="PF01465">
    <property type="entry name" value="GRIP"/>
    <property type="match status" value="1"/>
</dbReference>
<reference evidence="4" key="1">
    <citation type="submission" date="2018-01" db="EMBL/GenBank/DDBJ databases">
        <title>An insight into the sialome of Amazonian anophelines.</title>
        <authorList>
            <person name="Ribeiro J.M."/>
            <person name="Scarpassa V."/>
            <person name="Calvo E."/>
        </authorList>
    </citation>
    <scope>NUCLEOTIDE SEQUENCE</scope>
    <source>
        <tissue evidence="4">Salivary glands</tissue>
    </source>
</reference>
<organism evidence="4">
    <name type="scientific">Anopheles braziliensis</name>
    <dbReference type="NCBI Taxonomy" id="58242"/>
    <lineage>
        <taxon>Eukaryota</taxon>
        <taxon>Metazoa</taxon>
        <taxon>Ecdysozoa</taxon>
        <taxon>Arthropoda</taxon>
        <taxon>Hexapoda</taxon>
        <taxon>Insecta</taxon>
        <taxon>Pterygota</taxon>
        <taxon>Neoptera</taxon>
        <taxon>Endopterygota</taxon>
        <taxon>Diptera</taxon>
        <taxon>Nematocera</taxon>
        <taxon>Culicoidea</taxon>
        <taxon>Culicidae</taxon>
        <taxon>Anophelinae</taxon>
        <taxon>Anopheles</taxon>
    </lineage>
</organism>
<evidence type="ECO:0000256" key="2">
    <source>
        <dbReference type="SAM" id="MobiDB-lite"/>
    </source>
</evidence>
<keyword evidence="1" id="KW-0175">Coiled coil</keyword>
<feature type="domain" description="GRIP" evidence="3">
    <location>
        <begin position="715"/>
        <end position="763"/>
    </location>
</feature>
<feature type="region of interest" description="Disordered" evidence="2">
    <location>
        <begin position="112"/>
        <end position="157"/>
    </location>
</feature>
<proteinExistence type="predicted"/>
<dbReference type="PROSITE" id="PS50913">
    <property type="entry name" value="GRIP"/>
    <property type="match status" value="1"/>
</dbReference>
<sequence length="767" mass="84031">MSSKPATPLEQRRAYPGESETTRIPILSPQPFRRSYSLRMRTSRSFHDYQHYRGGECCEGCGGLAGLGGGGGVSSSGVSSHHHQLAATVAMHGSVGKQKSTAPAIANGTKSISHGHLRQQQQQQQQQQRSPMASVGAVGSSANNTTTVDGSAGNSDSVAEDELVDSFAVQCSTVKDGCPVPNGVIPHGGSSDGHLHCVASKGQQLKQVSPGSSGAGGPSVFCSHGALVAASRKHSGHTTGACTSQSKHERGMSLNLINSGHSSSSQRTPRTPQTPNGAPTGGTGLHRPTAVGGLSPKTPPVSPESPVNSYLDDDLDSLHSYSSVASGMSCDHPYVARNGTTFSGRKMKYVVHCSSHAGQTGGDYLTPTQRAQRQIRRLKELLSQARCDLEQRDSEILRLTKEVVELRLFKASLSSPEERSNSSDAVTVRENTTNDVNTPSSSQDISPIVDQIDEAGSVKASPRHHAHHHHHHHMQAGIHQVQFIDKLSTSEMQSSFADSGHFEDITTSSIHSKDSYVHTQDRACGSDEEMDAEKRRLVAMYEERIEELIKQHQTDEQQLRTANNDRIEVLLQRLAESNTRYCDLVPDYEQAKERIRELEKQLETLQAQLQEQEDKANKMYLHMYSKGQEAERQEQADRVLDMARDSPSRVSVPELMQQLQVTQDELENIRDTNYQQEPGSTQVLLSAKEAISLWLLGARKTMYKRLIDAQQTKNKVDPEVTLQFLKSAIYYFLTDKENSQGHLNAIESILGFSDAERSNIDKARAYK</sequence>
<protein>
    <recommendedName>
        <fullName evidence="3">GRIP domain-containing protein</fullName>
    </recommendedName>
</protein>
<feature type="coiled-coil region" evidence="1">
    <location>
        <begin position="538"/>
        <end position="622"/>
    </location>
</feature>
<feature type="region of interest" description="Disordered" evidence="2">
    <location>
        <begin position="412"/>
        <end position="445"/>
    </location>
</feature>
<feature type="coiled-coil region" evidence="1">
    <location>
        <begin position="368"/>
        <end position="395"/>
    </location>
</feature>
<evidence type="ECO:0000313" key="4">
    <source>
        <dbReference type="EMBL" id="MBW22085.1"/>
    </source>
</evidence>
<name>A0A2M3Z0P7_9DIPT</name>
<feature type="compositionally biased region" description="Polar residues" evidence="2">
    <location>
        <begin position="140"/>
        <end position="157"/>
    </location>
</feature>